<sequence length="344" mass="39453">MAIFDDNDFDEVGHKHSTIKMQDTFNITATTVSPLMQMDQNGEQRKRFILVNGVYFNEPFFSANGFRGLLRRIMTKDMVEIIRKKEPNYRLKAEEFYLYSSGAATDRKSIDNISWEEIPKVREKAPILSLFGAGLSSISGKCAVSDLKLISSHKNIKIVQENDEIELKKIMPLTQNQIFFRTDDFLKDTILKPLVDFDDITSWQKNHIKAVQTSKEKKKSGETDKETDSNIAQVIDIESIMPNVTLSNSINPLYGQKFTDIELGLILKSLLEISQMQIGSQKRLGYGVLDWHIELHGQAMFSVVSDKDYIFNKTITTSKKCDELIEIYNKWANENYSSKINHRA</sequence>
<comment type="caution">
    <text evidence="1">The sequence shown here is derived from an EMBL/GenBank/DDBJ whole genome shotgun (WGS) entry which is preliminary data.</text>
</comment>
<dbReference type="EMBL" id="JAQTJH010000013">
    <property type="protein sequence ID" value="MDK2062905.1"/>
    <property type="molecule type" value="Genomic_DNA"/>
</dbReference>
<evidence type="ECO:0000313" key="1">
    <source>
        <dbReference type="EMBL" id="MDK2062905.1"/>
    </source>
</evidence>
<dbReference type="RefSeq" id="WP_284075026.1">
    <property type="nucleotide sequence ID" value="NZ_JAQTJH010000013.1"/>
</dbReference>
<name>A0AAW6VR25_9BACT</name>
<gene>
    <name evidence="1" type="ORF">PT520_10275</name>
</gene>
<accession>A0AAW6VR25</accession>
<dbReference type="AlphaFoldDB" id="A0AAW6VR25"/>
<dbReference type="Proteomes" id="UP001237843">
    <property type="component" value="Unassembled WGS sequence"/>
</dbReference>
<evidence type="ECO:0000313" key="2">
    <source>
        <dbReference type="Proteomes" id="UP001237843"/>
    </source>
</evidence>
<organism evidence="1 2">
    <name type="scientific">Aliarcobacter butzleri</name>
    <dbReference type="NCBI Taxonomy" id="28197"/>
    <lineage>
        <taxon>Bacteria</taxon>
        <taxon>Pseudomonadati</taxon>
        <taxon>Campylobacterota</taxon>
        <taxon>Epsilonproteobacteria</taxon>
        <taxon>Campylobacterales</taxon>
        <taxon>Arcobacteraceae</taxon>
        <taxon>Aliarcobacter</taxon>
    </lineage>
</organism>
<reference evidence="1" key="2">
    <citation type="submission" date="2023-02" db="EMBL/GenBank/DDBJ databases">
        <authorList>
            <person name="Concha-Toloza M."/>
            <person name="Lopez-Cantillo M."/>
            <person name="Molina-Mora J."/>
            <person name="Collado L."/>
        </authorList>
    </citation>
    <scope>NUCLEOTIDE SEQUENCE</scope>
    <source>
        <strain evidence="1">FR1p273A</strain>
    </source>
</reference>
<proteinExistence type="predicted"/>
<protein>
    <submittedName>
        <fullName evidence="1">Uncharacterized protein</fullName>
    </submittedName>
</protein>
<reference evidence="1" key="1">
    <citation type="journal article" date="2023" name="Antibiotics">
        <title>Genomic Characterization of Antibiotic-Resistant Campylobacterales Isolated from Chilean Poultry Meat.</title>
        <authorList>
            <person name="Concha-Toloza M."/>
            <person name="Lopez-Cantillo M."/>
            <person name="Molina-Mora J.A."/>
            <person name="Collado L."/>
        </authorList>
    </citation>
    <scope>NUCLEOTIDE SEQUENCE</scope>
    <source>
        <strain evidence="1">FR1p273A</strain>
    </source>
</reference>